<feature type="domain" description="EthD" evidence="2">
    <location>
        <begin position="16"/>
        <end position="136"/>
    </location>
</feature>
<evidence type="ECO:0000259" key="2">
    <source>
        <dbReference type="Pfam" id="PF07110"/>
    </source>
</evidence>
<dbReference type="InterPro" id="IPR009799">
    <property type="entry name" value="EthD_dom"/>
</dbReference>
<reference evidence="3 4" key="1">
    <citation type="submission" date="2018-02" db="EMBL/GenBank/DDBJ databases">
        <title>The genomes of Aspergillus section Nigri reveals drivers in fungal speciation.</title>
        <authorList>
            <consortium name="DOE Joint Genome Institute"/>
            <person name="Vesth T.C."/>
            <person name="Nybo J."/>
            <person name="Theobald S."/>
            <person name="Brandl J."/>
            <person name="Frisvad J.C."/>
            <person name="Nielsen K.F."/>
            <person name="Lyhne E.K."/>
            <person name="Kogle M.E."/>
            <person name="Kuo A."/>
            <person name="Riley R."/>
            <person name="Clum A."/>
            <person name="Nolan M."/>
            <person name="Lipzen A."/>
            <person name="Salamov A."/>
            <person name="Henrissat B."/>
            <person name="Wiebenga A."/>
            <person name="De vries R.P."/>
            <person name="Grigoriev I.V."/>
            <person name="Mortensen U.H."/>
            <person name="Andersen M.R."/>
            <person name="Baker S.E."/>
        </authorList>
    </citation>
    <scope>NUCLEOTIDE SEQUENCE [LARGE SCALE GENOMIC DNA]</scope>
    <source>
        <strain evidence="3 4">CBS 112811</strain>
    </source>
</reference>
<organism evidence="3 4">
    <name type="scientific">Aspergillus piperis CBS 112811</name>
    <dbReference type="NCBI Taxonomy" id="1448313"/>
    <lineage>
        <taxon>Eukaryota</taxon>
        <taxon>Fungi</taxon>
        <taxon>Dikarya</taxon>
        <taxon>Ascomycota</taxon>
        <taxon>Pezizomycotina</taxon>
        <taxon>Eurotiomycetes</taxon>
        <taxon>Eurotiomycetidae</taxon>
        <taxon>Eurotiales</taxon>
        <taxon>Aspergillaceae</taxon>
        <taxon>Aspergillus</taxon>
        <taxon>Aspergillus subgen. Circumdati</taxon>
    </lineage>
</organism>
<dbReference type="RefSeq" id="XP_025514341.1">
    <property type="nucleotide sequence ID" value="XM_025663587.1"/>
</dbReference>
<gene>
    <name evidence="3" type="ORF">BO85DRAFT_489216</name>
</gene>
<comment type="similarity">
    <text evidence="1">Belongs to the tpcK family.</text>
</comment>
<dbReference type="GeneID" id="37166989"/>
<evidence type="ECO:0000313" key="3">
    <source>
        <dbReference type="EMBL" id="RAH56419.1"/>
    </source>
</evidence>
<dbReference type="Pfam" id="PF07110">
    <property type="entry name" value="EthD"/>
    <property type="match status" value="1"/>
</dbReference>
<dbReference type="AlphaFoldDB" id="A0A8G1VK66"/>
<evidence type="ECO:0000256" key="1">
    <source>
        <dbReference type="ARBA" id="ARBA00005986"/>
    </source>
</evidence>
<sequence length="174" mass="19598">MERQPALRLTAFRYKKEGITEAQLQTYMTQVFGPRAAPIQVRHGVLKVIQVSPRPLLQHIKSTLDLLALADLGKQQYHTPSSSKKLITEKIPWALGRGWTLDDHDVIISVYVPNAETMAAIVNDPEFQELLSGDSEILQPTAKVTAGWDEVFVYNGQVVTMDRSNRLEESRETV</sequence>
<proteinExistence type="inferred from homology"/>
<dbReference type="EMBL" id="KZ825065">
    <property type="protein sequence ID" value="RAH56419.1"/>
    <property type="molecule type" value="Genomic_DNA"/>
</dbReference>
<dbReference type="Proteomes" id="UP000249526">
    <property type="component" value="Unassembled WGS sequence"/>
</dbReference>
<dbReference type="GO" id="GO:0016491">
    <property type="term" value="F:oxidoreductase activity"/>
    <property type="evidence" value="ECO:0007669"/>
    <property type="project" value="InterPro"/>
</dbReference>
<accession>A0A8G1VK66</accession>
<name>A0A8G1VK66_9EURO</name>
<protein>
    <recommendedName>
        <fullName evidence="2">EthD domain-containing protein</fullName>
    </recommendedName>
</protein>
<evidence type="ECO:0000313" key="4">
    <source>
        <dbReference type="Proteomes" id="UP000249526"/>
    </source>
</evidence>
<keyword evidence="4" id="KW-1185">Reference proteome</keyword>